<protein>
    <recommendedName>
        <fullName evidence="2">At5g58720/SDE5-like UBA-like domain-containing protein</fullName>
    </recommendedName>
</protein>
<name>A0A200PQW5_MACCD</name>
<comment type="caution">
    <text evidence="3">The sequence shown here is derived from an EMBL/GenBank/DDBJ whole genome shotgun (WGS) entry which is preliminary data.</text>
</comment>
<dbReference type="InterPro" id="IPR056254">
    <property type="entry name" value="At5g58720/SDE5-like_UBA-like"/>
</dbReference>
<dbReference type="InParanoid" id="A0A200PQW5"/>
<feature type="compositionally biased region" description="Low complexity" evidence="1">
    <location>
        <begin position="58"/>
        <end position="70"/>
    </location>
</feature>
<dbReference type="OrthoDB" id="1928104at2759"/>
<evidence type="ECO:0000313" key="3">
    <source>
        <dbReference type="EMBL" id="OVA00583.1"/>
    </source>
</evidence>
<dbReference type="PANTHER" id="PTHR47872:SF1">
    <property type="entry name" value="NUCLEAR RNA EXPORT FACTOR SDE5-RELATED"/>
    <property type="match status" value="1"/>
</dbReference>
<evidence type="ECO:0000256" key="1">
    <source>
        <dbReference type="SAM" id="MobiDB-lite"/>
    </source>
</evidence>
<gene>
    <name evidence="3" type="ORF">BVC80_9087g82</name>
</gene>
<keyword evidence="4" id="KW-1185">Reference proteome</keyword>
<dbReference type="AlphaFoldDB" id="A0A200PQW5"/>
<dbReference type="Proteomes" id="UP000195402">
    <property type="component" value="Unassembled WGS sequence"/>
</dbReference>
<feature type="region of interest" description="Disordered" evidence="1">
    <location>
        <begin position="58"/>
        <end position="82"/>
    </location>
</feature>
<organism evidence="3 4">
    <name type="scientific">Macleaya cordata</name>
    <name type="common">Five-seeded plume-poppy</name>
    <name type="synonym">Bocconia cordata</name>
    <dbReference type="NCBI Taxonomy" id="56857"/>
    <lineage>
        <taxon>Eukaryota</taxon>
        <taxon>Viridiplantae</taxon>
        <taxon>Streptophyta</taxon>
        <taxon>Embryophyta</taxon>
        <taxon>Tracheophyta</taxon>
        <taxon>Spermatophyta</taxon>
        <taxon>Magnoliopsida</taxon>
        <taxon>Ranunculales</taxon>
        <taxon>Papaveraceae</taxon>
        <taxon>Papaveroideae</taxon>
        <taxon>Macleaya</taxon>
    </lineage>
</organism>
<dbReference type="Pfam" id="PF24767">
    <property type="entry name" value="UBA_At5g58720"/>
    <property type="match status" value="1"/>
</dbReference>
<evidence type="ECO:0000259" key="2">
    <source>
        <dbReference type="Pfam" id="PF24767"/>
    </source>
</evidence>
<accession>A0A200PQW5</accession>
<feature type="domain" description="At5g58720/SDE5-like UBA-like" evidence="2">
    <location>
        <begin position="14"/>
        <end position="55"/>
    </location>
</feature>
<dbReference type="PANTHER" id="PTHR47872">
    <property type="entry name" value="NUCLEAR RNA EXPORT FACTOR SDE5-RELATED"/>
    <property type="match status" value="1"/>
</dbReference>
<sequence length="201" mass="21618">MEASTSRSLEYEDGERKVLEGLIDAFGSTFSLREIASAFCKARRDPDLAAEILYDSQGNASSSSAPISHVSESETQGGLSCEPFSESISYKSSRADKNGKASKPKKHSVSMGTVSGVLGKGYAKPTTSANEACRTTKPLKLDLRDLPIAGGDVSSDSAVKNDHMHKDIEDFLFKMLGNGFQLDMDMIREVLGCCGYDAKEV</sequence>
<reference evidence="3 4" key="1">
    <citation type="journal article" date="2017" name="Mol. Plant">
        <title>The Genome of Medicinal Plant Macleaya cordata Provides New Insights into Benzylisoquinoline Alkaloids Metabolism.</title>
        <authorList>
            <person name="Liu X."/>
            <person name="Liu Y."/>
            <person name="Huang P."/>
            <person name="Ma Y."/>
            <person name="Qing Z."/>
            <person name="Tang Q."/>
            <person name="Cao H."/>
            <person name="Cheng P."/>
            <person name="Zheng Y."/>
            <person name="Yuan Z."/>
            <person name="Zhou Y."/>
            <person name="Liu J."/>
            <person name="Tang Z."/>
            <person name="Zhuo Y."/>
            <person name="Zhang Y."/>
            <person name="Yu L."/>
            <person name="Huang J."/>
            <person name="Yang P."/>
            <person name="Peng Q."/>
            <person name="Zhang J."/>
            <person name="Jiang W."/>
            <person name="Zhang Z."/>
            <person name="Lin K."/>
            <person name="Ro D.K."/>
            <person name="Chen X."/>
            <person name="Xiong X."/>
            <person name="Shang Y."/>
            <person name="Huang S."/>
            <person name="Zeng J."/>
        </authorList>
    </citation>
    <scope>NUCLEOTIDE SEQUENCE [LARGE SCALE GENOMIC DNA]</scope>
    <source>
        <strain evidence="4">cv. BLH2017</strain>
        <tissue evidence="3">Root</tissue>
    </source>
</reference>
<evidence type="ECO:0000313" key="4">
    <source>
        <dbReference type="Proteomes" id="UP000195402"/>
    </source>
</evidence>
<dbReference type="STRING" id="56857.A0A200PQW5"/>
<dbReference type="EMBL" id="MVGT01004291">
    <property type="protein sequence ID" value="OVA00583.1"/>
    <property type="molecule type" value="Genomic_DNA"/>
</dbReference>
<proteinExistence type="predicted"/>
<dbReference type="OMA" id="HEERNTG"/>